<gene>
    <name evidence="1" type="ORF">AN640_00725</name>
</gene>
<evidence type="ECO:0000313" key="2">
    <source>
        <dbReference type="Proteomes" id="UP000188637"/>
    </source>
</evidence>
<sequence length="1101" mass="129547">MKDQHTILGIDNVEEITEDVIKKAYRAKLKTVHPEDDPEGFKKLRQAYEVALSELKNKANEAEYIIEDPEIASWIEKIDKIYNYFPKRISVDEWKILLKDEVCTDLDRCDVTREVLLVYIMTHFRLPGYIWKQIDDTFNIVYDQEALFEIFNSNFLKYVIKAIKSEQGWDYSLFEGEPTANYDAYIGALIKLNHEECMKESIDLIENSGIIHPTGEIDKMIYYTNIDDIEKATQVEQFLRDRFSHILNVQYNLAMISLYKENFDQFIIDCDTVLNKEPNHYGMNVALARFNVIKERYKEAYDILNKLKEMSSNWNPDKEFTETYDEAVKGLIPQVIEALDKNTEDDNIKMHLAKLYNKINEFEKGIKIAETINIENVNLIEYYKLLSGLYYINLEKSKEYTLKYIEACEEINQLDKIDLFYERLVAIILNLADKTEDKSSLEVALKYINKAIEIDKENLKYVFISLKIYKEMEDYEKCLALCDYLDRELEEDHDRLDLYKMRIDICEKLKSINLILESYMKLVKHYPEDPHGHIVTLNMCIVANDQELTENVLSWINAYKIESLELEFLKMKIMLLPDNIEHDKVEHVIDVLSTIIALAEDNETEHNDLKDINQVYFTIAQAYTFLEETDKGLENIKKCIEHLTNEEDIYVANQLMANSLQQIGDYISAIPFYENCLRIIPDSIYTLSKLMNCYVNLDESAKLLEIAERIIEIDSENISAIFLLQVLYRNKFKETTNQKDYLKAVKYGKKFVEIDNSAYANFRLGIIYELGNDPINVVIHLEKAMQFREGLVAADYTELIIKLAIAYKLLKNYNKAIEYALKIIWIPDKTNHPKAYSILSFCYQQKNEYKLAIHYLKQEIKEEDNIFVTLFNLEEIFDIYLLQNELDKAKKILQKVIKISAKEVIAYKVLGGMYFSLYEFEKSIKTYIKAYKTFTTNDTKLLVLNELACAYYITQDFDKAKKVLKLYCDIIIKEYGSIENKLVGSKSKMEIFTITSMHFFAEHEDFYKYVEKFNNTCLCIPCNQYSLCVETLMVKAFVAEKSGDYNKALLFYRKYHNEVKKDIFVKFKIEELEKKLNIKPYIIGHKQIKGIKNMFKNLLNR</sequence>
<reference evidence="1" key="1">
    <citation type="submission" date="2016-08" db="EMBL/GenBank/DDBJ databases">
        <authorList>
            <person name="Ngugi D.K."/>
            <person name="Miyake S."/>
            <person name="Stingl U."/>
        </authorList>
    </citation>
    <scope>NUCLEOTIDE SEQUENCE</scope>
    <source>
        <strain evidence="1">SCG-D08WGA-EpuloA1</strain>
    </source>
</reference>
<accession>A0ACC8XJD5</accession>
<organism evidence="1 2">
    <name type="scientific">Candidatus Epulonipiscium fishelsonii</name>
    <dbReference type="NCBI Taxonomy" id="77094"/>
    <lineage>
        <taxon>Bacteria</taxon>
        <taxon>Bacillati</taxon>
        <taxon>Bacillota</taxon>
        <taxon>Clostridia</taxon>
        <taxon>Lachnospirales</taxon>
        <taxon>Lachnospiraceae</taxon>
        <taxon>Candidatus Epulonipiscium</taxon>
    </lineage>
</organism>
<evidence type="ECO:0000313" key="1">
    <source>
        <dbReference type="EMBL" id="ONI46584.1"/>
    </source>
</evidence>
<dbReference type="EMBL" id="LJHD01000002">
    <property type="protein sequence ID" value="ONI46584.1"/>
    <property type="molecule type" value="Genomic_DNA"/>
</dbReference>
<protein>
    <submittedName>
        <fullName evidence="1">Uncharacterized protein</fullName>
    </submittedName>
</protein>
<dbReference type="Proteomes" id="UP000188637">
    <property type="component" value="Unassembled WGS sequence"/>
</dbReference>
<name>A0ACC8XJD5_9FIRM</name>
<comment type="caution">
    <text evidence="1">The sequence shown here is derived from an EMBL/GenBank/DDBJ whole genome shotgun (WGS) entry which is preliminary data.</text>
</comment>
<proteinExistence type="predicted"/>
<keyword evidence="2" id="KW-1185">Reference proteome</keyword>